<evidence type="ECO:0000313" key="22">
    <source>
        <dbReference type="EMBL" id="TWB42560.1"/>
    </source>
</evidence>
<keyword evidence="13" id="KW-0511">Multifunctional enzyme</keyword>
<keyword evidence="6 17" id="KW-0547">Nucleotide-binding</keyword>
<dbReference type="InterPro" id="IPR004443">
    <property type="entry name" value="YjeF_N_dom"/>
</dbReference>
<evidence type="ECO:0000256" key="1">
    <source>
        <dbReference type="ARBA" id="ARBA00000013"/>
    </source>
</evidence>
<comment type="caution">
    <text evidence="22">The sequence shown here is derived from an EMBL/GenBank/DDBJ whole genome shotgun (WGS) entry which is preliminary data.</text>
</comment>
<dbReference type="InterPro" id="IPR029056">
    <property type="entry name" value="Ribokinase-like"/>
</dbReference>
<keyword evidence="10 17" id="KW-0520">NAD</keyword>
<comment type="similarity">
    <text evidence="3 19">In the N-terminal section; belongs to the NnrE/AIBP family.</text>
</comment>
<evidence type="ECO:0000256" key="12">
    <source>
        <dbReference type="ARBA" id="ARBA00023239"/>
    </source>
</evidence>
<evidence type="ECO:0000256" key="16">
    <source>
        <dbReference type="ARBA" id="ARBA00049209"/>
    </source>
</evidence>
<evidence type="ECO:0000259" key="20">
    <source>
        <dbReference type="PROSITE" id="PS51383"/>
    </source>
</evidence>
<comment type="catalytic activity">
    <reaction evidence="15 17 19">
        <text>(6S)-NADHX + ADP = AMP + phosphate + NADH + H(+)</text>
        <dbReference type="Rhea" id="RHEA:32223"/>
        <dbReference type="ChEBI" id="CHEBI:15378"/>
        <dbReference type="ChEBI" id="CHEBI:43474"/>
        <dbReference type="ChEBI" id="CHEBI:57945"/>
        <dbReference type="ChEBI" id="CHEBI:64074"/>
        <dbReference type="ChEBI" id="CHEBI:456215"/>
        <dbReference type="ChEBI" id="CHEBI:456216"/>
        <dbReference type="EC" id="4.2.1.136"/>
    </reaction>
</comment>
<evidence type="ECO:0000256" key="13">
    <source>
        <dbReference type="ARBA" id="ARBA00023268"/>
    </source>
</evidence>
<feature type="domain" description="YjeF C-terminal" evidence="20">
    <location>
        <begin position="251"/>
        <end position="531"/>
    </location>
</feature>
<comment type="cofactor">
    <cofactor evidence="18 19">
        <name>K(+)</name>
        <dbReference type="ChEBI" id="CHEBI:29103"/>
    </cofactor>
    <text evidence="18 19">Binds 1 potassium ion per subunit.</text>
</comment>
<feature type="binding site" evidence="18">
    <location>
        <position position="139"/>
    </location>
    <ligand>
        <name>K(+)</name>
        <dbReference type="ChEBI" id="CHEBI:29103"/>
    </ligand>
</feature>
<evidence type="ECO:0000256" key="3">
    <source>
        <dbReference type="ARBA" id="ARBA00006001"/>
    </source>
</evidence>
<evidence type="ECO:0000256" key="6">
    <source>
        <dbReference type="ARBA" id="ARBA00022741"/>
    </source>
</evidence>
<dbReference type="InterPro" id="IPR036652">
    <property type="entry name" value="YjeF_N_dom_sf"/>
</dbReference>
<dbReference type="EC" id="4.2.1.136" evidence="19"/>
<dbReference type="AlphaFoldDB" id="A0A560HAN8"/>
<dbReference type="NCBIfam" id="TIGR00197">
    <property type="entry name" value="yjeF_nterm"/>
    <property type="match status" value="1"/>
</dbReference>
<dbReference type="PROSITE" id="PS51383">
    <property type="entry name" value="YJEF_C_3"/>
    <property type="match status" value="1"/>
</dbReference>
<evidence type="ECO:0000256" key="4">
    <source>
        <dbReference type="ARBA" id="ARBA00009524"/>
    </source>
</evidence>
<dbReference type="GO" id="GO:0052855">
    <property type="term" value="F:ADP-dependent NAD(P)H-hydrate dehydratase activity"/>
    <property type="evidence" value="ECO:0007669"/>
    <property type="project" value="UniProtKB-UniRule"/>
</dbReference>
<comment type="cofactor">
    <cofactor evidence="17">
        <name>Mg(2+)</name>
        <dbReference type="ChEBI" id="CHEBI:18420"/>
    </cofactor>
</comment>
<comment type="catalytic activity">
    <reaction evidence="16 17 19">
        <text>(6S)-NADPHX + ADP = AMP + phosphate + NADPH + H(+)</text>
        <dbReference type="Rhea" id="RHEA:32235"/>
        <dbReference type="ChEBI" id="CHEBI:15378"/>
        <dbReference type="ChEBI" id="CHEBI:43474"/>
        <dbReference type="ChEBI" id="CHEBI:57783"/>
        <dbReference type="ChEBI" id="CHEBI:64076"/>
        <dbReference type="ChEBI" id="CHEBI:456215"/>
        <dbReference type="ChEBI" id="CHEBI:456216"/>
        <dbReference type="EC" id="4.2.1.136"/>
    </reaction>
</comment>
<dbReference type="PANTHER" id="PTHR12592:SF0">
    <property type="entry name" value="ATP-DEPENDENT (S)-NAD(P)H-HYDRATE DEHYDRATASE"/>
    <property type="match status" value="1"/>
</dbReference>
<evidence type="ECO:0000259" key="21">
    <source>
        <dbReference type="PROSITE" id="PS51385"/>
    </source>
</evidence>
<keyword evidence="5 18" id="KW-0479">Metal-binding</keyword>
<dbReference type="GO" id="GO:0005524">
    <property type="term" value="F:ATP binding"/>
    <property type="evidence" value="ECO:0007669"/>
    <property type="project" value="UniProtKB-UniRule"/>
</dbReference>
<comment type="catalytic activity">
    <reaction evidence="1 18 19">
        <text>(6R)-NADHX = (6S)-NADHX</text>
        <dbReference type="Rhea" id="RHEA:32215"/>
        <dbReference type="ChEBI" id="CHEBI:64074"/>
        <dbReference type="ChEBI" id="CHEBI:64075"/>
        <dbReference type="EC" id="5.1.99.6"/>
    </reaction>
</comment>
<dbReference type="GO" id="GO:0110051">
    <property type="term" value="P:metabolite repair"/>
    <property type="evidence" value="ECO:0007669"/>
    <property type="project" value="TreeGrafter"/>
</dbReference>
<dbReference type="EC" id="5.1.99.6" evidence="19"/>
<evidence type="ECO:0000256" key="11">
    <source>
        <dbReference type="ARBA" id="ARBA00023235"/>
    </source>
</evidence>
<evidence type="ECO:0000256" key="8">
    <source>
        <dbReference type="ARBA" id="ARBA00022857"/>
    </source>
</evidence>
<feature type="binding site" evidence="18">
    <location>
        <position position="74"/>
    </location>
    <ligand>
        <name>K(+)</name>
        <dbReference type="ChEBI" id="CHEBI:29103"/>
    </ligand>
</feature>
<dbReference type="GO" id="GO:0052856">
    <property type="term" value="F:NAD(P)HX epimerase activity"/>
    <property type="evidence" value="ECO:0007669"/>
    <property type="project" value="UniProtKB-UniRule"/>
</dbReference>
<feature type="binding site" evidence="17">
    <location>
        <position position="477"/>
    </location>
    <ligand>
        <name>(6S)-NADPHX</name>
        <dbReference type="ChEBI" id="CHEBI:64076"/>
    </ligand>
</feature>
<dbReference type="EMBL" id="VITR01000006">
    <property type="protein sequence ID" value="TWB42560.1"/>
    <property type="molecule type" value="Genomic_DNA"/>
</dbReference>
<keyword evidence="7 17" id="KW-0067">ATP-binding</keyword>
<comment type="catalytic activity">
    <reaction evidence="2 18 19">
        <text>(6R)-NADPHX = (6S)-NADPHX</text>
        <dbReference type="Rhea" id="RHEA:32227"/>
        <dbReference type="ChEBI" id="CHEBI:64076"/>
        <dbReference type="ChEBI" id="CHEBI:64077"/>
        <dbReference type="EC" id="5.1.99.6"/>
    </reaction>
</comment>
<dbReference type="PIRSF" id="PIRSF017184">
    <property type="entry name" value="Nnr"/>
    <property type="match status" value="1"/>
</dbReference>
<feature type="binding site" evidence="17">
    <location>
        <begin position="447"/>
        <end position="451"/>
    </location>
    <ligand>
        <name>AMP</name>
        <dbReference type="ChEBI" id="CHEBI:456215"/>
    </ligand>
</feature>
<keyword evidence="11 18" id="KW-0413">Isomerase</keyword>
<evidence type="ECO:0000256" key="2">
    <source>
        <dbReference type="ARBA" id="ARBA00000909"/>
    </source>
</evidence>
<feature type="binding site" evidence="18">
    <location>
        <position position="175"/>
    </location>
    <ligand>
        <name>(6S)-NADPHX</name>
        <dbReference type="ChEBI" id="CHEBI:64076"/>
    </ligand>
</feature>
<organism evidence="22 23">
    <name type="scientific">Nitrospirillum amazonense</name>
    <dbReference type="NCBI Taxonomy" id="28077"/>
    <lineage>
        <taxon>Bacteria</taxon>
        <taxon>Pseudomonadati</taxon>
        <taxon>Pseudomonadota</taxon>
        <taxon>Alphaproteobacteria</taxon>
        <taxon>Rhodospirillales</taxon>
        <taxon>Azospirillaceae</taxon>
        <taxon>Nitrospirillum</taxon>
    </lineage>
</organism>
<evidence type="ECO:0000313" key="23">
    <source>
        <dbReference type="Proteomes" id="UP000315751"/>
    </source>
</evidence>
<evidence type="ECO:0000256" key="19">
    <source>
        <dbReference type="PIRNR" id="PIRNR017184"/>
    </source>
</evidence>
<evidence type="ECO:0000256" key="7">
    <source>
        <dbReference type="ARBA" id="ARBA00022840"/>
    </source>
</evidence>
<proteinExistence type="inferred from homology"/>
<evidence type="ECO:0000256" key="9">
    <source>
        <dbReference type="ARBA" id="ARBA00022958"/>
    </source>
</evidence>
<reference evidence="22 23" key="1">
    <citation type="submission" date="2019-06" db="EMBL/GenBank/DDBJ databases">
        <title>Genomic Encyclopedia of Type Strains, Phase IV (KMG-V): Genome sequencing to study the core and pangenomes of soil and plant-associated prokaryotes.</title>
        <authorList>
            <person name="Whitman W."/>
        </authorList>
    </citation>
    <scope>NUCLEOTIDE SEQUENCE [LARGE SCALE GENOMIC DNA]</scope>
    <source>
        <strain evidence="22 23">BR 11622</strain>
    </source>
</reference>
<dbReference type="SUPFAM" id="SSF64153">
    <property type="entry name" value="YjeF N-terminal domain-like"/>
    <property type="match status" value="1"/>
</dbReference>
<feature type="binding site" evidence="18">
    <location>
        <begin position="73"/>
        <end position="77"/>
    </location>
    <ligand>
        <name>(6S)-NADPHX</name>
        <dbReference type="ChEBI" id="CHEBI:64076"/>
    </ligand>
</feature>
<gene>
    <name evidence="17" type="primary">nnrD</name>
    <name evidence="18" type="synonym">nnrE</name>
    <name evidence="22" type="ORF">FBZ90_106159</name>
</gene>
<feature type="binding site" evidence="18">
    <location>
        <begin position="143"/>
        <end position="149"/>
    </location>
    <ligand>
        <name>(6S)-NADPHX</name>
        <dbReference type="ChEBI" id="CHEBI:64076"/>
    </ligand>
</feature>
<keyword evidence="9 18" id="KW-0630">Potassium</keyword>
<comment type="similarity">
    <text evidence="4 19">In the C-terminal section; belongs to the NnrD/CARKD family.</text>
</comment>
<dbReference type="InterPro" id="IPR030677">
    <property type="entry name" value="Nnr"/>
</dbReference>
<dbReference type="Gene3D" id="3.40.50.10260">
    <property type="entry name" value="YjeF N-terminal domain"/>
    <property type="match status" value="1"/>
</dbReference>
<feature type="binding site" evidence="17">
    <location>
        <position position="348"/>
    </location>
    <ligand>
        <name>(6S)-NADPHX</name>
        <dbReference type="ChEBI" id="CHEBI:64076"/>
    </ligand>
</feature>
<evidence type="ECO:0000256" key="14">
    <source>
        <dbReference type="ARBA" id="ARBA00025153"/>
    </source>
</evidence>
<feature type="binding site" evidence="18">
    <location>
        <position position="178"/>
    </location>
    <ligand>
        <name>K(+)</name>
        <dbReference type="ChEBI" id="CHEBI:29103"/>
    </ligand>
</feature>
<dbReference type="GO" id="GO:0046496">
    <property type="term" value="P:nicotinamide nucleotide metabolic process"/>
    <property type="evidence" value="ECO:0007669"/>
    <property type="project" value="UniProtKB-UniRule"/>
</dbReference>
<comment type="function">
    <text evidence="14 19">Bifunctional enzyme that catalyzes the epimerization of the S- and R-forms of NAD(P)HX and the dehydration of the S-form of NAD(P)HX at the expense of ADP, which is converted to AMP. This allows the repair of both epimers of NAD(P)HX, a damaged form of NAD(P)H that is a result of enzymatic or heat-dependent hydration.</text>
</comment>
<feature type="binding site" evidence="17">
    <location>
        <position position="405"/>
    </location>
    <ligand>
        <name>(6S)-NADPHX</name>
        <dbReference type="ChEBI" id="CHEBI:64076"/>
    </ligand>
</feature>
<dbReference type="CDD" id="cd01171">
    <property type="entry name" value="YXKO-related"/>
    <property type="match status" value="1"/>
</dbReference>
<keyword evidence="23" id="KW-1185">Reference proteome</keyword>
<dbReference type="InterPro" id="IPR000631">
    <property type="entry name" value="CARKD"/>
</dbReference>
<dbReference type="Gene3D" id="3.40.1190.20">
    <property type="match status" value="1"/>
</dbReference>
<comment type="caution">
    <text evidence="18">Lacks conserved residue(s) required for the propagation of feature annotation.</text>
</comment>
<comment type="subunit">
    <text evidence="17">Homotetramer.</text>
</comment>
<name>A0A560HAN8_9PROT</name>
<comment type="function">
    <text evidence="17">Catalyzes the dehydration of the S-form of NAD(P)HX at the expense of ADP, which is converted to AMP. Together with NAD(P)HX epimerase, which catalyzes the epimerization of the S- and R-forms, the enzyme allows the repair of both epimers of NAD(P)HX, a damaged form of NAD(P)H that is a result of enzymatic or heat-dependent hydration.</text>
</comment>
<evidence type="ECO:0000256" key="18">
    <source>
        <dbReference type="HAMAP-Rule" id="MF_01966"/>
    </source>
</evidence>
<sequence length="544" mass="54688">MPPRAASLFPPASMNVLLSVARMRAADAAAIAGGVSGITLMEHAGRAVADAVMAHQRGGQGVAPVAVLCGPGNNGGDGFVAARHLAAAGWPVRLALLGELDRLTGDAALAAAEWVGAWGRDSVLAAESRVLNGAAVVIDALFGTGLTRPLSGAARELVVAMAAARRDGAMVVAVDVPSGLDADTGHPVGSRPMEEGGMVQADLTVTFFRKKPGHLLLPGRVACGATRVADIGIPEGVLDGPAVASDVWENGPALFVDALPRPRVDDHKYRRGHALVVGGAVMTGAARLVARAAQRVGAGMVTVASPPAAELVYRLSSPSQIVRPMSDATAAADMVADPRVAAAVFGPGAGTDDASQALLHALVAAAGRRGSDFGLVLDADVFTAFAGAADALRPHLTGRAVLTPHEGEFARLFGAGHPILSSTASGADKLSRARTAARHLGAVVLLKGADTVIAHPDGRAVIEAGGPATLATAGSGDVLAGLCVGLLAGGMDAFRAAQAAAWLHARAAVRFGPGLVAEDLPEQVPALLSVLLRSMDDLDVAAGK</sequence>
<dbReference type="NCBIfam" id="TIGR00196">
    <property type="entry name" value="yjeF_cterm"/>
    <property type="match status" value="1"/>
</dbReference>
<keyword evidence="12 17" id="KW-0456">Lyase</keyword>
<accession>A0A560HAN8</accession>
<dbReference type="Pfam" id="PF03853">
    <property type="entry name" value="YjeF_N"/>
    <property type="match status" value="1"/>
</dbReference>
<dbReference type="Pfam" id="PF01256">
    <property type="entry name" value="Carb_kinase"/>
    <property type="match status" value="1"/>
</dbReference>
<dbReference type="GO" id="GO:0046872">
    <property type="term" value="F:metal ion binding"/>
    <property type="evidence" value="ECO:0007669"/>
    <property type="project" value="UniProtKB-UniRule"/>
</dbReference>
<evidence type="ECO:0000256" key="10">
    <source>
        <dbReference type="ARBA" id="ARBA00023027"/>
    </source>
</evidence>
<dbReference type="HAMAP" id="MF_01966">
    <property type="entry name" value="NADHX_epimerase"/>
    <property type="match status" value="1"/>
</dbReference>
<feature type="binding site" evidence="17">
    <location>
        <position position="285"/>
    </location>
    <ligand>
        <name>(6S)-NADPHX</name>
        <dbReference type="ChEBI" id="CHEBI:64076"/>
    </ligand>
</feature>
<comment type="similarity">
    <text evidence="18">Belongs to the NnrE/AIBP family.</text>
</comment>
<protein>
    <recommendedName>
        <fullName evidence="19">Bifunctional NAD(P)H-hydrate repair enzyme</fullName>
    </recommendedName>
    <alternativeName>
        <fullName evidence="19">Nicotinamide nucleotide repair protein</fullName>
    </alternativeName>
    <domain>
        <recommendedName>
            <fullName evidence="19">ADP-dependent (S)-NAD(P)H-hydrate dehydratase</fullName>
            <ecNumber evidence="19">4.2.1.136</ecNumber>
        </recommendedName>
        <alternativeName>
            <fullName evidence="19">ADP-dependent NAD(P)HX dehydratase</fullName>
        </alternativeName>
    </domain>
    <domain>
        <recommendedName>
            <fullName evidence="19">NAD(P)H-hydrate epimerase</fullName>
            <ecNumber evidence="19">5.1.99.6</ecNumber>
        </recommendedName>
    </domain>
</protein>
<evidence type="ECO:0000256" key="15">
    <source>
        <dbReference type="ARBA" id="ARBA00048238"/>
    </source>
</evidence>
<feature type="binding site" evidence="17">
    <location>
        <position position="476"/>
    </location>
    <ligand>
        <name>AMP</name>
        <dbReference type="ChEBI" id="CHEBI:456215"/>
    </ligand>
</feature>
<comment type="function">
    <text evidence="18">Catalyzes the epimerization of the S- and R-forms of NAD(P)HX, a damaged form of NAD(P)H that is a result of enzymatic or heat-dependent hydration. This is a prerequisite for the S-specific NAD(P)H-hydrate dehydratase to allow the repair of both epimers of NAD(P)HX.</text>
</comment>
<dbReference type="PROSITE" id="PS51385">
    <property type="entry name" value="YJEF_N"/>
    <property type="match status" value="1"/>
</dbReference>
<dbReference type="SUPFAM" id="SSF53613">
    <property type="entry name" value="Ribokinase-like"/>
    <property type="match status" value="1"/>
</dbReference>
<comment type="similarity">
    <text evidence="17">Belongs to the NnrD/CARKD family.</text>
</comment>
<evidence type="ECO:0000256" key="17">
    <source>
        <dbReference type="HAMAP-Rule" id="MF_01965"/>
    </source>
</evidence>
<evidence type="ECO:0000256" key="5">
    <source>
        <dbReference type="ARBA" id="ARBA00022723"/>
    </source>
</evidence>
<dbReference type="Proteomes" id="UP000315751">
    <property type="component" value="Unassembled WGS sequence"/>
</dbReference>
<dbReference type="PANTHER" id="PTHR12592">
    <property type="entry name" value="ATP-DEPENDENT (S)-NAD(P)H-HYDRATE DEHYDRATASE FAMILY MEMBER"/>
    <property type="match status" value="1"/>
</dbReference>
<keyword evidence="8 17" id="KW-0521">NADP</keyword>
<dbReference type="HAMAP" id="MF_01965">
    <property type="entry name" value="NADHX_dehydratase"/>
    <property type="match status" value="1"/>
</dbReference>
<feature type="domain" description="YjeF N-terminal" evidence="21">
    <location>
        <begin position="23"/>
        <end position="239"/>
    </location>
</feature>